<keyword evidence="1" id="KW-0238">DNA-binding</keyword>
<dbReference type="AlphaFoldDB" id="A0A1G8BQX4"/>
<dbReference type="RefSeq" id="WP_090058658.1">
    <property type="nucleotide sequence ID" value="NZ_FNCC01000020.1"/>
</dbReference>
<dbReference type="OrthoDB" id="9148135at2"/>
<accession>A0A1G8BQX4</accession>
<gene>
    <name evidence="1" type="ORF">SAMN05216553_12011</name>
</gene>
<sequence length="347" mass="38764">MGILSRDRLNRALVERQLLRERTGMSALATVEHLFGVQAQEPKSPYIGLWTRVEGFLPKELEDLLTGRQAVRMLLMRGTIHLVSARDALGLRPHTQLKLDRELQSGPFASRLRGLDLDAVAEAGRAILDDVPQGTADAGKQLRQRWPDREHTVLGNALRNKLALVQLPPRGLWHRSGRAVCTTVENWLGRPQEAIGKDEIVLRYLRAFGPATVMDAQQWSGLTRLRETFEALRPQLVTFRDEAGKELFDLPDAPRPDADTALPVRLLPEFDNILLAHADRRRVIADDRLGVVVGGKPTVLVDGYVVATWSLGKDGTVTVDYIDDLPPSRKKAVAEECDRLQDWVRAG</sequence>
<name>A0A1G8BQX4_9PSEU</name>
<dbReference type="InterPro" id="IPR009351">
    <property type="entry name" value="AlkZ-like"/>
</dbReference>
<dbReference type="PANTHER" id="PTHR38479:SF2">
    <property type="entry name" value="WINGED HELIX DNA-BINDING DOMAIN-CONTAINING PROTEIN"/>
    <property type="match status" value="1"/>
</dbReference>
<dbReference type="Proteomes" id="UP000199623">
    <property type="component" value="Unassembled WGS sequence"/>
</dbReference>
<organism evidence="1 2">
    <name type="scientific">Lentzea fradiae</name>
    <dbReference type="NCBI Taxonomy" id="200378"/>
    <lineage>
        <taxon>Bacteria</taxon>
        <taxon>Bacillati</taxon>
        <taxon>Actinomycetota</taxon>
        <taxon>Actinomycetes</taxon>
        <taxon>Pseudonocardiales</taxon>
        <taxon>Pseudonocardiaceae</taxon>
        <taxon>Lentzea</taxon>
    </lineage>
</organism>
<dbReference type="GO" id="GO:0003677">
    <property type="term" value="F:DNA binding"/>
    <property type="evidence" value="ECO:0007669"/>
    <property type="project" value="UniProtKB-KW"/>
</dbReference>
<dbReference type="EMBL" id="FNCC01000020">
    <property type="protein sequence ID" value="SDH35592.1"/>
    <property type="molecule type" value="Genomic_DNA"/>
</dbReference>
<dbReference type="STRING" id="200378.SAMN05216553_12011"/>
<reference evidence="2" key="1">
    <citation type="submission" date="2016-10" db="EMBL/GenBank/DDBJ databases">
        <authorList>
            <person name="Varghese N."/>
            <person name="Submissions S."/>
        </authorList>
    </citation>
    <scope>NUCLEOTIDE SEQUENCE [LARGE SCALE GENOMIC DNA]</scope>
    <source>
        <strain evidence="2">CGMCC 4.3506</strain>
    </source>
</reference>
<evidence type="ECO:0000313" key="1">
    <source>
        <dbReference type="EMBL" id="SDH35592.1"/>
    </source>
</evidence>
<keyword evidence="2" id="KW-1185">Reference proteome</keyword>
<dbReference type="Pfam" id="PF06224">
    <property type="entry name" value="AlkZ-like"/>
    <property type="match status" value="1"/>
</dbReference>
<evidence type="ECO:0000313" key="2">
    <source>
        <dbReference type="Proteomes" id="UP000199623"/>
    </source>
</evidence>
<protein>
    <submittedName>
        <fullName evidence="1">Winged helix DNA-binding domain-containing protein</fullName>
    </submittedName>
</protein>
<proteinExistence type="predicted"/>
<dbReference type="PANTHER" id="PTHR38479">
    <property type="entry name" value="LMO0824 PROTEIN"/>
    <property type="match status" value="1"/>
</dbReference>